<dbReference type="AlphaFoldDB" id="A0A7G1GA38"/>
<dbReference type="InterPro" id="IPR000802">
    <property type="entry name" value="Arsenical_pump_ArsB"/>
</dbReference>
<evidence type="ECO:0000256" key="2">
    <source>
        <dbReference type="ARBA" id="ARBA00009843"/>
    </source>
</evidence>
<evidence type="ECO:0000256" key="3">
    <source>
        <dbReference type="ARBA" id="ARBA00022448"/>
    </source>
</evidence>
<dbReference type="InterPro" id="IPR051475">
    <property type="entry name" value="Diverse_Ion_Transporter"/>
</dbReference>
<feature type="transmembrane region" description="Helical" evidence="8">
    <location>
        <begin position="7"/>
        <end position="23"/>
    </location>
</feature>
<proteinExistence type="inferred from homology"/>
<feature type="transmembrane region" description="Helical" evidence="8">
    <location>
        <begin position="95"/>
        <end position="128"/>
    </location>
</feature>
<dbReference type="CDD" id="cd01116">
    <property type="entry name" value="P_permease"/>
    <property type="match status" value="1"/>
</dbReference>
<sequence>MDLSISKILIIGIFFVTYYLIIFGKTNKSVVAFSMGLLAALVKVSKNIKVSKIGDFIDFNTLGILLGMMIVVGILKTTGVFQAIAGYIVKKSKGNVISIFILTLIAVAVLSSMLDNVTTLLLFSPVILLICQEAEIKPEYFLFPMIFAANIGGTATMIGDPPNILVASASNKGFIEFLSVMILPTLLIFSLTLLFFLFKYKELKNATPEKFEKLLQIEPSKAITDKKLLYKGLLIFSMVIFGFIIHEYLDYEASLIALTGGAVMLLVSKKNFEEIAGDVEWNTLFFFVGLFTIVKALEDTNVITDITRIISSFSNHPLITLILVLWISGILAAFIGAVPVVTIFIPIIQKLILINPYGNELWWALALGASLGGNGTISGAASNMVIVGIIETNFKRKIKFFDFMKIGIIISLIGLIVSTFYLILRVKILKFL</sequence>
<feature type="transmembrane region" description="Helical" evidence="8">
    <location>
        <begin position="140"/>
        <end position="158"/>
    </location>
</feature>
<feature type="domain" description="Citrate transporter-like" evidence="9">
    <location>
        <begin position="18"/>
        <end position="368"/>
    </location>
</feature>
<keyword evidence="6 8" id="KW-1133">Transmembrane helix</keyword>
<feature type="transmembrane region" description="Helical" evidence="8">
    <location>
        <begin position="178"/>
        <end position="198"/>
    </location>
</feature>
<evidence type="ECO:0000313" key="10">
    <source>
        <dbReference type="EMBL" id="BBE31923.1"/>
    </source>
</evidence>
<dbReference type="InterPro" id="IPR004680">
    <property type="entry name" value="Cit_transptr-like_dom"/>
</dbReference>
<dbReference type="EMBL" id="AP018712">
    <property type="protein sequence ID" value="BBE31923.1"/>
    <property type="molecule type" value="Genomic_DNA"/>
</dbReference>
<keyword evidence="4" id="KW-1003">Cell membrane</keyword>
<evidence type="ECO:0000256" key="6">
    <source>
        <dbReference type="ARBA" id="ARBA00022989"/>
    </source>
</evidence>
<dbReference type="Proteomes" id="UP000516361">
    <property type="component" value="Chromosome"/>
</dbReference>
<keyword evidence="5 8" id="KW-0812">Transmembrane</keyword>
<organism evidence="10 11">
    <name type="scientific">Tepiditoga spiralis</name>
    <dbReference type="NCBI Taxonomy" id="2108365"/>
    <lineage>
        <taxon>Bacteria</taxon>
        <taxon>Thermotogati</taxon>
        <taxon>Thermotogota</taxon>
        <taxon>Thermotogae</taxon>
        <taxon>Petrotogales</taxon>
        <taxon>Petrotogaceae</taxon>
        <taxon>Tepiditoga</taxon>
    </lineage>
</organism>
<comment type="similarity">
    <text evidence="2">Belongs to the CitM (TC 2.A.11) transporter family.</text>
</comment>
<feature type="transmembrane region" description="Helical" evidence="8">
    <location>
        <begin position="406"/>
        <end position="424"/>
    </location>
</feature>
<keyword evidence="7 8" id="KW-0472">Membrane</keyword>
<protein>
    <submittedName>
        <fullName evidence="10">Arsenical pump family protein</fullName>
    </submittedName>
</protein>
<dbReference type="KEGG" id="ocy:OSSY52_20640"/>
<dbReference type="PRINTS" id="PR00758">
    <property type="entry name" value="ARSENICPUMP"/>
</dbReference>
<evidence type="ECO:0000256" key="4">
    <source>
        <dbReference type="ARBA" id="ARBA00022475"/>
    </source>
</evidence>
<feature type="transmembrane region" description="Helical" evidence="8">
    <location>
        <begin position="317"/>
        <end position="349"/>
    </location>
</feature>
<dbReference type="PANTHER" id="PTHR43568:SF1">
    <property type="entry name" value="P PROTEIN"/>
    <property type="match status" value="1"/>
</dbReference>
<dbReference type="GO" id="GO:0005886">
    <property type="term" value="C:plasma membrane"/>
    <property type="evidence" value="ECO:0007669"/>
    <property type="project" value="UniProtKB-SubCell"/>
</dbReference>
<reference evidence="10 11" key="1">
    <citation type="submission" date="2018-06" db="EMBL/GenBank/DDBJ databases">
        <title>Genome sequencing of Oceanotoga sp. sy52.</title>
        <authorList>
            <person name="Mori K."/>
        </authorList>
    </citation>
    <scope>NUCLEOTIDE SEQUENCE [LARGE SCALE GENOMIC DNA]</scope>
    <source>
        <strain evidence="11">sy52</strain>
    </source>
</reference>
<feature type="transmembrane region" description="Helical" evidence="8">
    <location>
        <begin position="57"/>
        <end position="75"/>
    </location>
</feature>
<evidence type="ECO:0000256" key="1">
    <source>
        <dbReference type="ARBA" id="ARBA00004651"/>
    </source>
</evidence>
<comment type="subcellular location">
    <subcellularLocation>
        <location evidence="1">Cell membrane</location>
        <topology evidence="1">Multi-pass membrane protein</topology>
    </subcellularLocation>
</comment>
<feature type="transmembrane region" description="Helical" evidence="8">
    <location>
        <begin position="228"/>
        <end position="245"/>
    </location>
</feature>
<dbReference type="InParanoid" id="A0A7G1GA38"/>
<gene>
    <name evidence="10" type="ORF">OSSY52_20640</name>
</gene>
<accession>A0A7G1GA38</accession>
<dbReference type="GO" id="GO:0015105">
    <property type="term" value="F:arsenite transmembrane transporter activity"/>
    <property type="evidence" value="ECO:0007669"/>
    <property type="project" value="InterPro"/>
</dbReference>
<keyword evidence="11" id="KW-1185">Reference proteome</keyword>
<dbReference type="PANTHER" id="PTHR43568">
    <property type="entry name" value="P PROTEIN"/>
    <property type="match status" value="1"/>
</dbReference>
<evidence type="ECO:0000259" key="9">
    <source>
        <dbReference type="Pfam" id="PF03600"/>
    </source>
</evidence>
<evidence type="ECO:0000256" key="5">
    <source>
        <dbReference type="ARBA" id="ARBA00022692"/>
    </source>
</evidence>
<name>A0A7G1GA38_9BACT</name>
<dbReference type="Pfam" id="PF03600">
    <property type="entry name" value="CitMHS"/>
    <property type="match status" value="1"/>
</dbReference>
<evidence type="ECO:0000256" key="7">
    <source>
        <dbReference type="ARBA" id="ARBA00023136"/>
    </source>
</evidence>
<feature type="transmembrane region" description="Helical" evidence="8">
    <location>
        <begin position="279"/>
        <end position="297"/>
    </location>
</feature>
<dbReference type="FunCoup" id="A0A7G1GA38">
    <property type="interactions" value="198"/>
</dbReference>
<dbReference type="RefSeq" id="WP_232521232.1">
    <property type="nucleotide sequence ID" value="NZ_AP018712.1"/>
</dbReference>
<feature type="transmembrane region" description="Helical" evidence="8">
    <location>
        <begin position="361"/>
        <end position="386"/>
    </location>
</feature>
<keyword evidence="3" id="KW-0813">Transport</keyword>
<evidence type="ECO:0000256" key="8">
    <source>
        <dbReference type="SAM" id="Phobius"/>
    </source>
</evidence>
<evidence type="ECO:0000313" key="11">
    <source>
        <dbReference type="Proteomes" id="UP000516361"/>
    </source>
</evidence>